<organism evidence="2 3">
    <name type="scientific">Bradyrhizobium diversitatis</name>
    <dbReference type="NCBI Taxonomy" id="2755406"/>
    <lineage>
        <taxon>Bacteria</taxon>
        <taxon>Pseudomonadati</taxon>
        <taxon>Pseudomonadota</taxon>
        <taxon>Alphaproteobacteria</taxon>
        <taxon>Hyphomicrobiales</taxon>
        <taxon>Nitrobacteraceae</taxon>
        <taxon>Bradyrhizobium</taxon>
    </lineage>
</organism>
<name>A0ABS0P7L9_9BRAD</name>
<gene>
    <name evidence="2" type="ORF">H1B27_23420</name>
</gene>
<evidence type="ECO:0000313" key="3">
    <source>
        <dbReference type="Proteomes" id="UP001194539"/>
    </source>
</evidence>
<proteinExistence type="predicted"/>
<feature type="compositionally biased region" description="Basic and acidic residues" evidence="1">
    <location>
        <begin position="38"/>
        <end position="52"/>
    </location>
</feature>
<dbReference type="RefSeq" id="WP_156505470.1">
    <property type="nucleotide sequence ID" value="NZ_JACEGD010000021.1"/>
</dbReference>
<protein>
    <submittedName>
        <fullName evidence="2">Uncharacterized protein</fullName>
    </submittedName>
</protein>
<dbReference type="Proteomes" id="UP001194539">
    <property type="component" value="Unassembled WGS sequence"/>
</dbReference>
<evidence type="ECO:0000256" key="1">
    <source>
        <dbReference type="SAM" id="MobiDB-lite"/>
    </source>
</evidence>
<reference evidence="2 3" key="1">
    <citation type="submission" date="2020-07" db="EMBL/GenBank/DDBJ databases">
        <title>Bradyrhizobium diversity isolated from nodules of indigenous legumes of Western Australia.</title>
        <authorList>
            <person name="Klepa M.S."/>
        </authorList>
    </citation>
    <scope>NUCLEOTIDE SEQUENCE [LARGE SCALE GENOMIC DNA]</scope>
    <source>
        <strain evidence="2 3">CNPSo 4019</strain>
    </source>
</reference>
<feature type="region of interest" description="Disordered" evidence="1">
    <location>
        <begin position="17"/>
        <end position="66"/>
    </location>
</feature>
<dbReference type="EMBL" id="JACEGD010000021">
    <property type="protein sequence ID" value="MBH5389213.1"/>
    <property type="molecule type" value="Genomic_DNA"/>
</dbReference>
<sequence length="66" mass="7235">MLAEKFFLVLETLRSHLPDDRPEIVTSPSPEASTPTDSHPKKPVPDSQEQKYRSSGGTTAPDVSDL</sequence>
<accession>A0ABS0P7L9</accession>
<comment type="caution">
    <text evidence="2">The sequence shown here is derived from an EMBL/GenBank/DDBJ whole genome shotgun (WGS) entry which is preliminary data.</text>
</comment>
<evidence type="ECO:0000313" key="2">
    <source>
        <dbReference type="EMBL" id="MBH5389213.1"/>
    </source>
</evidence>
<keyword evidence="3" id="KW-1185">Reference proteome</keyword>
<feature type="compositionally biased region" description="Polar residues" evidence="1">
    <location>
        <begin position="26"/>
        <end position="37"/>
    </location>
</feature>